<feature type="region of interest" description="Disordered" evidence="1">
    <location>
        <begin position="414"/>
        <end position="445"/>
    </location>
</feature>
<feature type="domain" description="Protein kinase" evidence="2">
    <location>
        <begin position="460"/>
        <end position="805"/>
    </location>
</feature>
<dbReference type="EMBL" id="VFQX01000034">
    <property type="protein sequence ID" value="KAF0977601.1"/>
    <property type="molecule type" value="Genomic_DNA"/>
</dbReference>
<feature type="compositionally biased region" description="Low complexity" evidence="1">
    <location>
        <begin position="8"/>
        <end position="23"/>
    </location>
</feature>
<dbReference type="VEuPathDB" id="AmoebaDB:NfTy_070270"/>
<evidence type="ECO:0000313" key="3">
    <source>
        <dbReference type="EMBL" id="KAF0977601.1"/>
    </source>
</evidence>
<dbReference type="Gene3D" id="1.10.510.10">
    <property type="entry name" value="Transferase(Phosphotransferase) domain 1"/>
    <property type="match status" value="1"/>
</dbReference>
<evidence type="ECO:0000313" key="4">
    <source>
        <dbReference type="Proteomes" id="UP000444721"/>
    </source>
</evidence>
<gene>
    <name evidence="3" type="ORF">FDP41_003593</name>
</gene>
<reference evidence="3 4" key="1">
    <citation type="journal article" date="2019" name="Sci. Rep.">
        <title>Nanopore sequencing improves the draft genome of the human pathogenic amoeba Naegleria fowleri.</title>
        <authorList>
            <person name="Liechti N."/>
            <person name="Schurch N."/>
            <person name="Bruggmann R."/>
            <person name="Wittwer M."/>
        </authorList>
    </citation>
    <scope>NUCLEOTIDE SEQUENCE [LARGE SCALE GENOMIC DNA]</scope>
    <source>
        <strain evidence="3 4">ATCC 30894</strain>
    </source>
</reference>
<comment type="caution">
    <text evidence="3">The sequence shown here is derived from an EMBL/GenBank/DDBJ whole genome shotgun (WGS) entry which is preliminary data.</text>
</comment>
<dbReference type="PROSITE" id="PS50011">
    <property type="entry name" value="PROTEIN_KINASE_DOM"/>
    <property type="match status" value="1"/>
</dbReference>
<dbReference type="GO" id="GO:0004672">
    <property type="term" value="F:protein kinase activity"/>
    <property type="evidence" value="ECO:0007669"/>
    <property type="project" value="InterPro"/>
</dbReference>
<proteinExistence type="predicted"/>
<keyword evidence="4" id="KW-1185">Reference proteome</keyword>
<feature type="compositionally biased region" description="Basic and acidic residues" evidence="1">
    <location>
        <begin position="414"/>
        <end position="436"/>
    </location>
</feature>
<feature type="region of interest" description="Disordered" evidence="1">
    <location>
        <begin position="1"/>
        <end position="36"/>
    </location>
</feature>
<organism evidence="3 4">
    <name type="scientific">Naegleria fowleri</name>
    <name type="common">Brain eating amoeba</name>
    <dbReference type="NCBI Taxonomy" id="5763"/>
    <lineage>
        <taxon>Eukaryota</taxon>
        <taxon>Discoba</taxon>
        <taxon>Heterolobosea</taxon>
        <taxon>Tetramitia</taxon>
        <taxon>Eutetramitia</taxon>
        <taxon>Vahlkampfiidae</taxon>
        <taxon>Naegleria</taxon>
    </lineage>
</organism>
<dbReference type="Proteomes" id="UP000444721">
    <property type="component" value="Unassembled WGS sequence"/>
</dbReference>
<dbReference type="InterPro" id="IPR011009">
    <property type="entry name" value="Kinase-like_dom_sf"/>
</dbReference>
<dbReference type="VEuPathDB" id="AmoebaDB:FDP41_003593"/>
<dbReference type="AlphaFoldDB" id="A0A6A5BTB6"/>
<dbReference type="VEuPathDB" id="AmoebaDB:NF0117860"/>
<sequence>MLIKKRSTSQTPTKSGSSSSLTSRSREMKKIKKSSLEESEEVKNLLDKISQHDDASPFKFATNEEDRLFHSLISIENENIDITTNPLYEEISNIFHEQLNVATEHSSTWLDYYSFISKLNKILTSQEDSRSMNNEEIFAQFKDLPSQRIMTVYNEFLLSQKSLPDNVWEPTLMGMIINILNHQFKFRKNIIFRTQEAVQYVDSYAVKGTSLKNKARLIPDAFAQTQIFKDQLFVFFKCEGQRAETWTHKDHFKKYIEMKSMLKDYGIPFDYAIRESDIVDLSSTEGIIALTAFIESMCENVCNLEFNEEGFEESARLSSSSTPTRAKTQSLERFVKEMDVRFGTNMPPYMPTTSFETLEEGKRVSKKILSEIMRKIYWAETKFALKPYLFSLSIKKNQEQLWMKILDEHRSDDSRSRSEYEYDESSRNFHHGHDQQSRGTSFEPPFKYIPDPMNETECAIVLEELLALTNFQFLPNSMRCDTSCTSFYGSAFSQLYGPVFVKGTVFRTENESDMKRLVTLSQTRSTFSNIVRVFEYHAISSNSKLISVVFNLMKQHNDKCIPELRKLVNSTDLVSITIQERLISLDDFMNMPSVRRWLNKCRIKFFMDLVRQCFDILFQLDQSNILHTDISFGNLMIRLDQDHWDSASSDEGKYASFKLVIIDFNSSMLLKEQETTTTNKSNVVYRKIIPNQNVDLVFKYPYSAPSLDTDEADIYSMAVVIVNYLHYFQHRHTLNSDNSFQSCIEYKIQMLDFLNDFQTNYKHMYGDEIVHLVSLLKYMLATGEEERPVLKKIKDKLEKVKSLWIRNILTRTPLKSISNPMSFQRNANTNHEVPSKKMKTQINQQVGEEENQCPISFKNNDIIFK</sequence>
<dbReference type="VEuPathDB" id="AmoebaDB:NF0119740"/>
<dbReference type="InterPro" id="IPR000719">
    <property type="entry name" value="Prot_kinase_dom"/>
</dbReference>
<protein>
    <recommendedName>
        <fullName evidence="2">Protein kinase domain-containing protein</fullName>
    </recommendedName>
</protein>
<evidence type="ECO:0000256" key="1">
    <source>
        <dbReference type="SAM" id="MobiDB-lite"/>
    </source>
</evidence>
<accession>A0A6A5BTB6</accession>
<name>A0A6A5BTB6_NAEFO</name>
<dbReference type="RefSeq" id="XP_044562314.1">
    <property type="nucleotide sequence ID" value="XM_044706914.1"/>
</dbReference>
<dbReference type="SUPFAM" id="SSF56112">
    <property type="entry name" value="Protein kinase-like (PK-like)"/>
    <property type="match status" value="1"/>
</dbReference>
<dbReference type="GO" id="GO:0005524">
    <property type="term" value="F:ATP binding"/>
    <property type="evidence" value="ECO:0007669"/>
    <property type="project" value="InterPro"/>
</dbReference>
<dbReference type="VEuPathDB" id="AmoebaDB:NF0119730"/>
<dbReference type="GeneID" id="68110811"/>
<evidence type="ECO:0000259" key="2">
    <source>
        <dbReference type="PROSITE" id="PS50011"/>
    </source>
</evidence>